<dbReference type="PANTHER" id="PTHR39337:SF1">
    <property type="entry name" value="BLR5642 PROTEIN"/>
    <property type="match status" value="1"/>
</dbReference>
<protein>
    <submittedName>
        <fullName evidence="1">Uncharacterized conserved protein</fullName>
    </submittedName>
</protein>
<dbReference type="RefSeq" id="WP_115220985.1">
    <property type="nucleotide sequence ID" value="NZ_CAXYJE010000008.1"/>
</dbReference>
<gene>
    <name evidence="1" type="ORF">NCTC13292_01245</name>
</gene>
<dbReference type="InterPro" id="IPR014519">
    <property type="entry name" value="UCP024492"/>
</dbReference>
<proteinExistence type="predicted"/>
<keyword evidence="2" id="KW-1185">Reference proteome</keyword>
<dbReference type="OrthoDB" id="9789109at2"/>
<organism evidence="1 2">
    <name type="scientific">Legionella donaldsonii</name>
    <dbReference type="NCBI Taxonomy" id="45060"/>
    <lineage>
        <taxon>Bacteria</taxon>
        <taxon>Pseudomonadati</taxon>
        <taxon>Pseudomonadota</taxon>
        <taxon>Gammaproteobacteria</taxon>
        <taxon>Legionellales</taxon>
        <taxon>Legionellaceae</taxon>
        <taxon>Legionella</taxon>
    </lineage>
</organism>
<dbReference type="PIRSF" id="PIRSF024492">
    <property type="entry name" value="UCP024492"/>
    <property type="match status" value="1"/>
</dbReference>
<name>A0A378J2Q2_9GAMM</name>
<dbReference type="PANTHER" id="PTHR39337">
    <property type="entry name" value="BLR5642 PROTEIN"/>
    <property type="match status" value="1"/>
</dbReference>
<dbReference type="Pfam" id="PF04343">
    <property type="entry name" value="DUF488"/>
    <property type="match status" value="1"/>
</dbReference>
<dbReference type="AlphaFoldDB" id="A0A378J2Q2"/>
<sequence>MPRLYTIGHSTHSLQEFIAILDVYHISHLVDVRTVPKSRHVPWFNKEDFSVSLAKEAISYTHLSKLGGLRKGFPTSINTGWRNASFRNYADYMQTKLFYEGLKELHDLIKNNAAVAIMCAEAVPWRCHRSLIADAEIIRNIKVFDIISKSSIQPHKLTDFAVVNKQTRPFQIYYPKP</sequence>
<evidence type="ECO:0000313" key="2">
    <source>
        <dbReference type="Proteomes" id="UP000254677"/>
    </source>
</evidence>
<dbReference type="InterPro" id="IPR007438">
    <property type="entry name" value="DUF488"/>
</dbReference>
<accession>A0A378J2Q2</accession>
<dbReference type="EMBL" id="UGOA01000001">
    <property type="protein sequence ID" value="STX41895.1"/>
    <property type="molecule type" value="Genomic_DNA"/>
</dbReference>
<dbReference type="Proteomes" id="UP000254677">
    <property type="component" value="Unassembled WGS sequence"/>
</dbReference>
<reference evidence="1 2" key="1">
    <citation type="submission" date="2018-06" db="EMBL/GenBank/DDBJ databases">
        <authorList>
            <consortium name="Pathogen Informatics"/>
            <person name="Doyle S."/>
        </authorList>
    </citation>
    <scope>NUCLEOTIDE SEQUENCE [LARGE SCALE GENOMIC DNA]</scope>
    <source>
        <strain evidence="1 2">NCTC13292</strain>
    </source>
</reference>
<evidence type="ECO:0000313" key="1">
    <source>
        <dbReference type="EMBL" id="STX41895.1"/>
    </source>
</evidence>